<comment type="subcellular location">
    <subcellularLocation>
        <location evidence="1">Membrane</location>
        <topology evidence="1">Multi-pass membrane protein</topology>
    </subcellularLocation>
</comment>
<dbReference type="SUPFAM" id="SSF103473">
    <property type="entry name" value="MFS general substrate transporter"/>
    <property type="match status" value="1"/>
</dbReference>
<sequence>MFDSQRLTKFTSSFYLNVLLSSLASYVTGRLGRKLSMLFGGLLFLARAFINGFAQAVWMLYLGRILLGLGIGFANQLGVAFELGRCYGPDPYNHSWVTSPSETPNLLIEHGKTKEA</sequence>
<evidence type="ECO:0000313" key="13">
    <source>
        <dbReference type="EMBL" id="CAK9178686.1"/>
    </source>
</evidence>
<proteinExistence type="inferred from homology"/>
<dbReference type="EMBL" id="CAUOFW020007280">
    <property type="protein sequence ID" value="CAK9178686.1"/>
    <property type="molecule type" value="Genomic_DNA"/>
</dbReference>
<comment type="similarity">
    <text evidence="2">Belongs to the major facilitator superfamily. Sugar transporter (TC 2.A.1.1) family.</text>
</comment>
<dbReference type="PROSITE" id="PS50850">
    <property type="entry name" value="MFS"/>
    <property type="match status" value="1"/>
</dbReference>
<comment type="caution">
    <text evidence="12">The sequence shown here is derived from an EMBL/GenBank/DDBJ whole genome shotgun (WGS) entry which is preliminary data.</text>
</comment>
<evidence type="ECO:0000256" key="4">
    <source>
        <dbReference type="ARBA" id="ARBA00022692"/>
    </source>
</evidence>
<reference evidence="12 14" key="1">
    <citation type="submission" date="2024-02" db="EMBL/GenBank/DDBJ databases">
        <authorList>
            <person name="Vignale AGUSTIN F."/>
            <person name="Sosa J E."/>
            <person name="Modenutti C."/>
        </authorList>
    </citation>
    <scope>NUCLEOTIDE SEQUENCE [LARGE SCALE GENOMIC DNA]</scope>
</reference>
<evidence type="ECO:0000256" key="8">
    <source>
        <dbReference type="SAM" id="Phobius"/>
    </source>
</evidence>
<dbReference type="PANTHER" id="PTHR23500">
    <property type="entry name" value="SOLUTE CARRIER FAMILY 2, FACILITATED GLUCOSE TRANSPORTER"/>
    <property type="match status" value="1"/>
</dbReference>
<dbReference type="EMBL" id="CAUOFW020002813">
    <property type="protein sequence ID" value="CAK9156194.1"/>
    <property type="molecule type" value="Genomic_DNA"/>
</dbReference>
<evidence type="ECO:0000313" key="10">
    <source>
        <dbReference type="EMBL" id="CAK9156193.1"/>
    </source>
</evidence>
<gene>
    <name evidence="10" type="ORF">ILEXP_LOCUS24611</name>
    <name evidence="11" type="ORF">ILEXP_LOCUS24612</name>
    <name evidence="12" type="ORF">ILEXP_LOCUS48606</name>
    <name evidence="13" type="ORF">ILEXP_LOCUS48607</name>
</gene>
<dbReference type="GO" id="GO:0016020">
    <property type="term" value="C:membrane"/>
    <property type="evidence" value="ECO:0007669"/>
    <property type="project" value="UniProtKB-SubCell"/>
</dbReference>
<evidence type="ECO:0000256" key="2">
    <source>
        <dbReference type="ARBA" id="ARBA00010992"/>
    </source>
</evidence>
<dbReference type="Pfam" id="PF00083">
    <property type="entry name" value="Sugar_tr"/>
    <property type="match status" value="1"/>
</dbReference>
<evidence type="ECO:0000256" key="5">
    <source>
        <dbReference type="ARBA" id="ARBA00022989"/>
    </source>
</evidence>
<dbReference type="InterPro" id="IPR005828">
    <property type="entry name" value="MFS_sugar_transport-like"/>
</dbReference>
<evidence type="ECO:0000313" key="11">
    <source>
        <dbReference type="EMBL" id="CAK9156194.1"/>
    </source>
</evidence>
<keyword evidence="4 8" id="KW-0812">Transmembrane</keyword>
<name>A0ABC8UBF5_9AQUA</name>
<evidence type="ECO:0000259" key="9">
    <source>
        <dbReference type="PROSITE" id="PS50850"/>
    </source>
</evidence>
<evidence type="ECO:0000256" key="6">
    <source>
        <dbReference type="ARBA" id="ARBA00023136"/>
    </source>
</evidence>
<keyword evidence="6 8" id="KW-0472">Membrane</keyword>
<dbReference type="EMBL" id="CAUOFW020002813">
    <property type="protein sequence ID" value="CAK9156193.1"/>
    <property type="molecule type" value="Genomic_DNA"/>
</dbReference>
<keyword evidence="14" id="KW-1185">Reference proteome</keyword>
<feature type="transmembrane region" description="Helical" evidence="8">
    <location>
        <begin position="12"/>
        <end position="29"/>
    </location>
</feature>
<dbReference type="InterPro" id="IPR045262">
    <property type="entry name" value="STP/PLT_plant"/>
</dbReference>
<organism evidence="12 14">
    <name type="scientific">Ilex paraguariensis</name>
    <name type="common">yerba mate</name>
    <dbReference type="NCBI Taxonomy" id="185542"/>
    <lineage>
        <taxon>Eukaryota</taxon>
        <taxon>Viridiplantae</taxon>
        <taxon>Streptophyta</taxon>
        <taxon>Embryophyta</taxon>
        <taxon>Tracheophyta</taxon>
        <taxon>Spermatophyta</taxon>
        <taxon>Magnoliopsida</taxon>
        <taxon>eudicotyledons</taxon>
        <taxon>Gunneridae</taxon>
        <taxon>Pentapetalae</taxon>
        <taxon>asterids</taxon>
        <taxon>campanulids</taxon>
        <taxon>Aquifoliales</taxon>
        <taxon>Aquifoliaceae</taxon>
        <taxon>Ilex</taxon>
    </lineage>
</organism>
<protein>
    <recommendedName>
        <fullName evidence="9">Major facilitator superfamily (MFS) profile domain-containing protein</fullName>
    </recommendedName>
</protein>
<evidence type="ECO:0000256" key="3">
    <source>
        <dbReference type="ARBA" id="ARBA00022448"/>
    </source>
</evidence>
<dbReference type="PANTHER" id="PTHR23500:SF574">
    <property type="entry name" value="SUGAR TRANSPORT PROTEIN 1"/>
    <property type="match status" value="1"/>
</dbReference>
<evidence type="ECO:0000256" key="1">
    <source>
        <dbReference type="ARBA" id="ARBA00004141"/>
    </source>
</evidence>
<evidence type="ECO:0000256" key="7">
    <source>
        <dbReference type="ARBA" id="ARBA00044504"/>
    </source>
</evidence>
<dbReference type="Proteomes" id="UP001642360">
    <property type="component" value="Unassembled WGS sequence"/>
</dbReference>
<dbReference type="InterPro" id="IPR036259">
    <property type="entry name" value="MFS_trans_sf"/>
</dbReference>
<dbReference type="AlphaFoldDB" id="A0ABC8UBF5"/>
<feature type="transmembrane region" description="Helical" evidence="8">
    <location>
        <begin position="35"/>
        <end position="61"/>
    </location>
</feature>
<keyword evidence="3" id="KW-0813">Transport</keyword>
<dbReference type="InterPro" id="IPR020846">
    <property type="entry name" value="MFS_dom"/>
</dbReference>
<feature type="domain" description="Major facilitator superfamily (MFS) profile" evidence="9">
    <location>
        <begin position="1"/>
        <end position="116"/>
    </location>
</feature>
<evidence type="ECO:0000313" key="14">
    <source>
        <dbReference type="Proteomes" id="UP001642360"/>
    </source>
</evidence>
<dbReference type="Gene3D" id="1.20.1250.20">
    <property type="entry name" value="MFS general substrate transporter like domains"/>
    <property type="match status" value="1"/>
</dbReference>
<keyword evidence="5 8" id="KW-1133">Transmembrane helix</keyword>
<accession>A0ABC8UBF5</accession>
<evidence type="ECO:0000313" key="12">
    <source>
        <dbReference type="EMBL" id="CAK9178685.1"/>
    </source>
</evidence>
<dbReference type="EMBL" id="CAUOFW020007280">
    <property type="protein sequence ID" value="CAK9178685.1"/>
    <property type="molecule type" value="Genomic_DNA"/>
</dbReference>
<comment type="similarity">
    <text evidence="7">Belongs to the major facilitator superfamily. Phosphate:H(+) symporter (TC 2.A.1.9) family.</text>
</comment>